<dbReference type="InterPro" id="IPR005151">
    <property type="entry name" value="Tail-specific_protease"/>
</dbReference>
<protein>
    <recommendedName>
        <fullName evidence="7">Tail specific protease domain-containing protein</fullName>
    </recommendedName>
</protein>
<accession>A0ABR3GP44</accession>
<comment type="caution">
    <text evidence="5">The sequence shown here is derived from an EMBL/GenBank/DDBJ whole genome shotgun (WGS) entry which is preliminary data.</text>
</comment>
<dbReference type="InterPro" id="IPR029045">
    <property type="entry name" value="ClpP/crotonase-like_dom_sf"/>
</dbReference>
<evidence type="ECO:0000313" key="6">
    <source>
        <dbReference type="Proteomes" id="UP001447188"/>
    </source>
</evidence>
<feature type="compositionally biased region" description="Polar residues" evidence="1">
    <location>
        <begin position="304"/>
        <end position="320"/>
    </location>
</feature>
<feature type="signal peptide" evidence="2">
    <location>
        <begin position="1"/>
        <end position="24"/>
    </location>
</feature>
<dbReference type="PANTHER" id="PTHR37049:SF4">
    <property type="entry name" value="RHODANESE DOMAIN-CONTAINING PROTEIN"/>
    <property type="match status" value="1"/>
</dbReference>
<dbReference type="InterPro" id="IPR052766">
    <property type="entry name" value="S41A_metabolite_peptidase"/>
</dbReference>
<sequence length="696" mass="77494">MRIPRACQTALLLVSSLISISSQANSHISRADDPCSVAAAVFTETQGFEIPANIAYECLKAIPLHKDDALHTVQQLRLFLQFYSAQTYFAKPPTPELELTPVDLNKTLDNIETNIKSATYKNNYSFDKAVHSLFGYYRDGHVVYNSACYMPFIFQHNFPLVSVAKTAQEIPEIHVLDIVGAGYSIGVKVIKINGLEPSEYLASMANTHPELIWVDPDARYNQLLVGKMNGEVLKGVFASRSTYDDDHDDDIVLTWENGTTTNIEWTAQLRSEIAVDAFNSVDTFYQNICLRSSDEINKIYDEFNNGQTPDGPPESQTSQSSKKRDTLPFIAPHVVQSTRRSLTAEPVYGLKSGELELYILDEEIGVLVLNTFMPMDNKTEDGFIPLFSKGVAGAISYLREKNCTKIIIDVSGNGGGYIRSGRDAVRQFFPGEETFFASNMRWNPALATMLLEGNGTNATYWDLGQYKKASDDSDFKSYAEFLGPIARDGDSFTVIAVDDNVEVEKEDMEPLPTSYSGPQPFATENIIILSSGMCGSTCAVFAEAFENKGVHTVVFGGRPVASPMQTVGGIKGSQVLSFDEIAGWAWALLGSRVSQFSFIPEVFRYNTFDSASINLRNSWRKDDEKLPIEFLYTPSEYRVMYTADMIFNVTLIWETAANVVWGHEEDFLTANGVAGKLKWKSLGQLIWGKLHKHDEL</sequence>
<organism evidence="5 6">
    <name type="scientific">Discina gigas</name>
    <dbReference type="NCBI Taxonomy" id="1032678"/>
    <lineage>
        <taxon>Eukaryota</taxon>
        <taxon>Fungi</taxon>
        <taxon>Dikarya</taxon>
        <taxon>Ascomycota</taxon>
        <taxon>Pezizomycotina</taxon>
        <taxon>Pezizomycetes</taxon>
        <taxon>Pezizales</taxon>
        <taxon>Discinaceae</taxon>
        <taxon>Discina</taxon>
    </lineage>
</organism>
<dbReference type="Pfam" id="PF23658">
    <property type="entry name" value="PDZ_CPAF_rel"/>
    <property type="match status" value="1"/>
</dbReference>
<evidence type="ECO:0000259" key="4">
    <source>
        <dbReference type="Pfam" id="PF23658"/>
    </source>
</evidence>
<dbReference type="Gene3D" id="3.90.226.10">
    <property type="entry name" value="2-enoyl-CoA Hydratase, Chain A, domain 1"/>
    <property type="match status" value="1"/>
</dbReference>
<dbReference type="Proteomes" id="UP001447188">
    <property type="component" value="Unassembled WGS sequence"/>
</dbReference>
<evidence type="ECO:0000259" key="3">
    <source>
        <dbReference type="Pfam" id="PF03572"/>
    </source>
</evidence>
<evidence type="ECO:0000256" key="2">
    <source>
        <dbReference type="SAM" id="SignalP"/>
    </source>
</evidence>
<evidence type="ECO:0008006" key="7">
    <source>
        <dbReference type="Google" id="ProtNLM"/>
    </source>
</evidence>
<keyword evidence="2" id="KW-0732">Signal</keyword>
<dbReference type="InterPro" id="IPR056186">
    <property type="entry name" value="PDZ_CPAF-rel"/>
</dbReference>
<proteinExistence type="predicted"/>
<feature type="domain" description="Tail specific protease" evidence="3">
    <location>
        <begin position="364"/>
        <end position="554"/>
    </location>
</feature>
<dbReference type="Pfam" id="PF03572">
    <property type="entry name" value="Peptidase_S41"/>
    <property type="match status" value="1"/>
</dbReference>
<dbReference type="EMBL" id="JBBBZM010000032">
    <property type="protein sequence ID" value="KAL0637653.1"/>
    <property type="molecule type" value="Genomic_DNA"/>
</dbReference>
<reference evidence="5 6" key="1">
    <citation type="submission" date="2024-02" db="EMBL/GenBank/DDBJ databases">
        <title>Discinaceae phylogenomics.</title>
        <authorList>
            <person name="Dirks A.C."/>
            <person name="James T.Y."/>
        </authorList>
    </citation>
    <scope>NUCLEOTIDE SEQUENCE [LARGE SCALE GENOMIC DNA]</scope>
    <source>
        <strain evidence="5 6">ACD0624</strain>
    </source>
</reference>
<evidence type="ECO:0000256" key="1">
    <source>
        <dbReference type="SAM" id="MobiDB-lite"/>
    </source>
</evidence>
<evidence type="ECO:0000313" key="5">
    <source>
        <dbReference type="EMBL" id="KAL0637653.1"/>
    </source>
</evidence>
<dbReference type="SUPFAM" id="SSF52096">
    <property type="entry name" value="ClpP/crotonase"/>
    <property type="match status" value="1"/>
</dbReference>
<feature type="chain" id="PRO_5047168503" description="Tail specific protease domain-containing protein" evidence="2">
    <location>
        <begin position="25"/>
        <end position="696"/>
    </location>
</feature>
<feature type="domain" description="CPAF-like PDZ" evidence="4">
    <location>
        <begin position="154"/>
        <end position="272"/>
    </location>
</feature>
<feature type="region of interest" description="Disordered" evidence="1">
    <location>
        <begin position="301"/>
        <end position="323"/>
    </location>
</feature>
<name>A0ABR3GP44_9PEZI</name>
<gene>
    <name evidence="5" type="ORF">Q9L58_003377</name>
</gene>
<keyword evidence="6" id="KW-1185">Reference proteome</keyword>
<dbReference type="PANTHER" id="PTHR37049">
    <property type="entry name" value="PEPTIDASE S41 FAMILY PROTEIN"/>
    <property type="match status" value="1"/>
</dbReference>